<dbReference type="EMBL" id="CP002838">
    <property type="protein sequence ID" value="AEM39150.1"/>
    <property type="molecule type" value="Genomic_DNA"/>
</dbReference>
<accession>G0EGC5</accession>
<keyword evidence="2" id="KW-1185">Reference proteome</keyword>
<dbReference type="AlphaFoldDB" id="G0EGC5"/>
<evidence type="ECO:0000313" key="2">
    <source>
        <dbReference type="Proteomes" id="UP000001037"/>
    </source>
</evidence>
<gene>
    <name evidence="1" type="ordered locus">Pyrfu_1291</name>
</gene>
<reference evidence="1 2" key="1">
    <citation type="journal article" date="2011" name="Stand. Genomic Sci.">
        <title>Complete genome sequence of the hyperthermophilic chemolithoautotroph Pyrolobus fumarii type strain (1A).</title>
        <authorList>
            <person name="Anderson I."/>
            <person name="Goker M."/>
            <person name="Nolan M."/>
            <person name="Lucas S."/>
            <person name="Hammon N."/>
            <person name="Deshpande S."/>
            <person name="Cheng J.F."/>
            <person name="Tapia R."/>
            <person name="Han C."/>
            <person name="Goodwin L."/>
            <person name="Pitluck S."/>
            <person name="Huntemann M."/>
            <person name="Liolios K."/>
            <person name="Ivanova N."/>
            <person name="Pagani I."/>
            <person name="Mavromatis K."/>
            <person name="Ovchinikova G."/>
            <person name="Pati A."/>
            <person name="Chen A."/>
            <person name="Palaniappan K."/>
            <person name="Land M."/>
            <person name="Hauser L."/>
            <person name="Brambilla E.M."/>
            <person name="Huber H."/>
            <person name="Yasawong M."/>
            <person name="Rohde M."/>
            <person name="Spring S."/>
            <person name="Abt B."/>
            <person name="Sikorski J."/>
            <person name="Wirth R."/>
            <person name="Detter J.C."/>
            <person name="Woyke T."/>
            <person name="Bristow J."/>
            <person name="Eisen J.A."/>
            <person name="Markowitz V."/>
            <person name="Hugenholtz P."/>
            <person name="Kyrpides N.C."/>
            <person name="Klenk H.P."/>
            <person name="Lapidus A."/>
        </authorList>
    </citation>
    <scope>NUCLEOTIDE SEQUENCE [LARGE SCALE GENOMIC DNA]</scope>
    <source>
        <strain evidence="2">DSM 11204 / 1A</strain>
    </source>
</reference>
<dbReference type="STRING" id="694429.Pyrfu_1291"/>
<name>G0EGC5_PYRF1</name>
<protein>
    <submittedName>
        <fullName evidence="1">Uncharacterized protein</fullName>
    </submittedName>
</protein>
<dbReference type="eggNOG" id="arCOG08093">
    <property type="taxonomic scope" value="Archaea"/>
</dbReference>
<evidence type="ECO:0000313" key="1">
    <source>
        <dbReference type="EMBL" id="AEM39150.1"/>
    </source>
</evidence>
<dbReference type="InParanoid" id="G0EGC5"/>
<dbReference type="KEGG" id="pfm:Pyrfu_1291"/>
<dbReference type="OrthoDB" id="17225at2157"/>
<organism evidence="1 2">
    <name type="scientific">Pyrolobus fumarii (strain DSM 11204 / 1A)</name>
    <dbReference type="NCBI Taxonomy" id="694429"/>
    <lineage>
        <taxon>Archaea</taxon>
        <taxon>Thermoproteota</taxon>
        <taxon>Thermoprotei</taxon>
        <taxon>Desulfurococcales</taxon>
        <taxon>Pyrodictiaceae</taxon>
        <taxon>Pyrolobus</taxon>
    </lineage>
</organism>
<sequence>MTKWVLRCTRCGRTWILEVSFDLASMGKLYHFCPHCRRNAFHEVLQRIEDDIDIPIDGKHQQGEYSSSTS</sequence>
<dbReference type="Proteomes" id="UP000001037">
    <property type="component" value="Chromosome"/>
</dbReference>
<dbReference type="HOGENOM" id="CLU_202941_0_0_2"/>
<proteinExistence type="predicted"/>